<evidence type="ECO:0000256" key="8">
    <source>
        <dbReference type="ARBA" id="ARBA00022777"/>
    </source>
</evidence>
<evidence type="ECO:0000256" key="2">
    <source>
        <dbReference type="ARBA" id="ARBA00004651"/>
    </source>
</evidence>
<dbReference type="OrthoDB" id="9809348at2"/>
<dbReference type="InterPro" id="IPR003660">
    <property type="entry name" value="HAMP_dom"/>
</dbReference>
<dbReference type="PANTHER" id="PTHR34220">
    <property type="entry name" value="SENSOR HISTIDINE KINASE YPDA"/>
    <property type="match status" value="1"/>
</dbReference>
<name>A0A3A1V6V5_9BACL</name>
<protein>
    <recommendedName>
        <fullName evidence="3">histidine kinase</fullName>
        <ecNumber evidence="3">2.7.13.3</ecNumber>
    </recommendedName>
</protein>
<dbReference type="InterPro" id="IPR010559">
    <property type="entry name" value="Sig_transdc_His_kin_internal"/>
</dbReference>
<evidence type="ECO:0000256" key="12">
    <source>
        <dbReference type="SAM" id="Phobius"/>
    </source>
</evidence>
<evidence type="ECO:0000313" key="15">
    <source>
        <dbReference type="EMBL" id="RIX53200.1"/>
    </source>
</evidence>
<dbReference type="InterPro" id="IPR050640">
    <property type="entry name" value="Bact_2-comp_sensor_kinase"/>
</dbReference>
<evidence type="ECO:0000256" key="1">
    <source>
        <dbReference type="ARBA" id="ARBA00000085"/>
    </source>
</evidence>
<comment type="subcellular location">
    <subcellularLocation>
        <location evidence="2">Cell membrane</location>
        <topology evidence="2">Multi-pass membrane protein</topology>
    </subcellularLocation>
</comment>
<evidence type="ECO:0000256" key="5">
    <source>
        <dbReference type="ARBA" id="ARBA00022553"/>
    </source>
</evidence>
<evidence type="ECO:0000259" key="13">
    <source>
        <dbReference type="PROSITE" id="PS50109"/>
    </source>
</evidence>
<sequence length="636" mass="71234">MIWMPRFGGWMKHSAKSALRPSRTGRRRPQMRKLRNLFGSMLIRTKILISNLILIVLMAVAVGSLAIYAARHYTEIQTRDLTRQLVHQASDNIEYRAKEWVGSTVDLLANSRLKSMMAVESSAELDNPASNRLRANTLLSEFANNNEHVRAVIVRNTRGTVYWWENRDGGAGQLSEQDAAKMAADSEAKIKGSGPQLLWLSSPRGEDEILFARAFIDLSNVSRSYGVIVVLLDSRYFWNPNAAGSLIVRENMAIISGSGDLIMGESYPKLREAAARTAEVRNHAAAFADSRIVKMNGSSYLITQEKRSPDGWTILNMIPMSQLFGKIRLLQLVIALASIAAVIVSAIIAVYLSKSTTRGIKLLERTMRRVEDGDFGIRIKPAGTDEAGVLALRFNTMLDRIDELITTVYKERMEKQQAEFSVLLAQINPHFLYNTLGTIRWYARMKQQPEIERMTAALIGLLKSSIRKTSEWHTLREELQDIARYIELQQIGYGDAFTVSYDFDESLLSFQVLHLTLQPLVENAILHGIEMSKASGLITIRGRRAANRLVLEVEDNGKGMEEECFAKLLAADRRTSYPGLHSIGIRGVNERIRLYAGEEFGLSYRSGPGKGTTAIVTLPIIESEKGDEVHAESDDR</sequence>
<evidence type="ECO:0000256" key="11">
    <source>
        <dbReference type="ARBA" id="ARBA00023136"/>
    </source>
</evidence>
<feature type="transmembrane region" description="Helical" evidence="12">
    <location>
        <begin position="329"/>
        <end position="352"/>
    </location>
</feature>
<evidence type="ECO:0000256" key="9">
    <source>
        <dbReference type="ARBA" id="ARBA00022840"/>
    </source>
</evidence>
<dbReference type="GO" id="GO:0005524">
    <property type="term" value="F:ATP binding"/>
    <property type="evidence" value="ECO:0007669"/>
    <property type="project" value="UniProtKB-KW"/>
</dbReference>
<dbReference type="AlphaFoldDB" id="A0A3A1V6V5"/>
<dbReference type="EMBL" id="QXQA01000005">
    <property type="protein sequence ID" value="RIX53200.1"/>
    <property type="molecule type" value="Genomic_DNA"/>
</dbReference>
<evidence type="ECO:0000256" key="7">
    <source>
        <dbReference type="ARBA" id="ARBA00022741"/>
    </source>
</evidence>
<keyword evidence="9" id="KW-0067">ATP-binding</keyword>
<dbReference type="GO" id="GO:0005886">
    <property type="term" value="C:plasma membrane"/>
    <property type="evidence" value="ECO:0007669"/>
    <property type="project" value="UniProtKB-SubCell"/>
</dbReference>
<keyword evidence="6" id="KW-0808">Transferase</keyword>
<dbReference type="InterPro" id="IPR003594">
    <property type="entry name" value="HATPase_dom"/>
</dbReference>
<comment type="caution">
    <text evidence="15">The sequence shown here is derived from an EMBL/GenBank/DDBJ whole genome shotgun (WGS) entry which is preliminary data.</text>
</comment>
<dbReference type="Pfam" id="PF02518">
    <property type="entry name" value="HATPase_c"/>
    <property type="match status" value="1"/>
</dbReference>
<dbReference type="Proteomes" id="UP000266482">
    <property type="component" value="Unassembled WGS sequence"/>
</dbReference>
<dbReference type="Gene3D" id="6.10.340.10">
    <property type="match status" value="1"/>
</dbReference>
<keyword evidence="11 12" id="KW-0472">Membrane</keyword>
<dbReference type="SUPFAM" id="SSF158472">
    <property type="entry name" value="HAMP domain-like"/>
    <property type="match status" value="1"/>
</dbReference>
<dbReference type="CDD" id="cd06225">
    <property type="entry name" value="HAMP"/>
    <property type="match status" value="1"/>
</dbReference>
<keyword evidence="8 15" id="KW-0418">Kinase</keyword>
<reference evidence="15 16" key="1">
    <citation type="submission" date="2018-09" db="EMBL/GenBank/DDBJ databases">
        <title>Paenibacillus aracenensis nov. sp. isolated from a cave in southern Spain.</title>
        <authorList>
            <person name="Jurado V."/>
            <person name="Gutierrez-Patricio S."/>
            <person name="Gonzalez-Pimentel J.L."/>
            <person name="Miller A.Z."/>
            <person name="Laiz L."/>
            <person name="Saiz-Jimenez C."/>
        </authorList>
    </citation>
    <scope>NUCLEOTIDE SEQUENCE [LARGE SCALE GENOMIC DNA]</scope>
    <source>
        <strain evidence="15 16">DSM 22867</strain>
    </source>
</reference>
<evidence type="ECO:0000256" key="4">
    <source>
        <dbReference type="ARBA" id="ARBA00022475"/>
    </source>
</evidence>
<dbReference type="EC" id="2.7.13.3" evidence="3"/>
<gene>
    <name evidence="15" type="ORF">D3P08_11270</name>
</gene>
<dbReference type="PANTHER" id="PTHR34220:SF7">
    <property type="entry name" value="SENSOR HISTIDINE KINASE YPDA"/>
    <property type="match status" value="1"/>
</dbReference>
<keyword evidence="7" id="KW-0547">Nucleotide-binding</keyword>
<dbReference type="SUPFAM" id="SSF55874">
    <property type="entry name" value="ATPase domain of HSP90 chaperone/DNA topoisomerase II/histidine kinase"/>
    <property type="match status" value="1"/>
</dbReference>
<dbReference type="SMART" id="SM00304">
    <property type="entry name" value="HAMP"/>
    <property type="match status" value="1"/>
</dbReference>
<dbReference type="PROSITE" id="PS50885">
    <property type="entry name" value="HAMP"/>
    <property type="match status" value="1"/>
</dbReference>
<dbReference type="SMART" id="SM00387">
    <property type="entry name" value="HATPase_c"/>
    <property type="match status" value="1"/>
</dbReference>
<organism evidence="15 16">
    <name type="scientific">Paenibacillus nanensis</name>
    <dbReference type="NCBI Taxonomy" id="393251"/>
    <lineage>
        <taxon>Bacteria</taxon>
        <taxon>Bacillati</taxon>
        <taxon>Bacillota</taxon>
        <taxon>Bacilli</taxon>
        <taxon>Bacillales</taxon>
        <taxon>Paenibacillaceae</taxon>
        <taxon>Paenibacillus</taxon>
    </lineage>
</organism>
<dbReference type="InterPro" id="IPR036890">
    <property type="entry name" value="HATPase_C_sf"/>
</dbReference>
<evidence type="ECO:0000313" key="16">
    <source>
        <dbReference type="Proteomes" id="UP000266482"/>
    </source>
</evidence>
<evidence type="ECO:0000256" key="10">
    <source>
        <dbReference type="ARBA" id="ARBA00023012"/>
    </source>
</evidence>
<proteinExistence type="predicted"/>
<keyword evidence="12" id="KW-1133">Transmembrane helix</keyword>
<dbReference type="Pfam" id="PF06580">
    <property type="entry name" value="His_kinase"/>
    <property type="match status" value="1"/>
</dbReference>
<evidence type="ECO:0000259" key="14">
    <source>
        <dbReference type="PROSITE" id="PS50885"/>
    </source>
</evidence>
<dbReference type="Pfam" id="PF00672">
    <property type="entry name" value="HAMP"/>
    <property type="match status" value="1"/>
</dbReference>
<dbReference type="InterPro" id="IPR005467">
    <property type="entry name" value="His_kinase_dom"/>
</dbReference>
<evidence type="ECO:0000256" key="6">
    <source>
        <dbReference type="ARBA" id="ARBA00022679"/>
    </source>
</evidence>
<evidence type="ECO:0000256" key="3">
    <source>
        <dbReference type="ARBA" id="ARBA00012438"/>
    </source>
</evidence>
<keyword evidence="12" id="KW-0812">Transmembrane</keyword>
<accession>A0A3A1V6V5</accession>
<keyword evidence="4" id="KW-1003">Cell membrane</keyword>
<dbReference type="PROSITE" id="PS50109">
    <property type="entry name" value="HIS_KIN"/>
    <property type="match status" value="1"/>
</dbReference>
<feature type="domain" description="Histidine kinase" evidence="13">
    <location>
        <begin position="427"/>
        <end position="622"/>
    </location>
</feature>
<feature type="domain" description="HAMP" evidence="14">
    <location>
        <begin position="354"/>
        <end position="406"/>
    </location>
</feature>
<keyword evidence="16" id="KW-1185">Reference proteome</keyword>
<keyword evidence="10" id="KW-0902">Two-component regulatory system</keyword>
<dbReference type="GO" id="GO:0000155">
    <property type="term" value="F:phosphorelay sensor kinase activity"/>
    <property type="evidence" value="ECO:0007669"/>
    <property type="project" value="InterPro"/>
</dbReference>
<dbReference type="Gene3D" id="3.30.565.10">
    <property type="entry name" value="Histidine kinase-like ATPase, C-terminal domain"/>
    <property type="match status" value="1"/>
</dbReference>
<keyword evidence="5" id="KW-0597">Phosphoprotein</keyword>
<comment type="catalytic activity">
    <reaction evidence="1">
        <text>ATP + protein L-histidine = ADP + protein N-phospho-L-histidine.</text>
        <dbReference type="EC" id="2.7.13.3"/>
    </reaction>
</comment>